<feature type="domain" description="CCHC-type" evidence="19">
    <location>
        <begin position="207"/>
        <end position="222"/>
    </location>
</feature>
<dbReference type="InterPro" id="IPR036875">
    <property type="entry name" value="Znf_CCHC_sf"/>
</dbReference>
<reference evidence="21" key="1">
    <citation type="submission" date="2014-01" db="EMBL/GenBank/DDBJ databases">
        <authorList>
            <person name="Aslett M."/>
        </authorList>
    </citation>
    <scope>NUCLEOTIDE SEQUENCE</scope>
</reference>
<evidence type="ECO:0000256" key="7">
    <source>
        <dbReference type="ARBA" id="ARBA00022759"/>
    </source>
</evidence>
<reference evidence="21" key="2">
    <citation type="submission" date="2014-03" db="EMBL/GenBank/DDBJ databases">
        <title>The whipworm genome and dual-species transcriptomics of an intimate host-pathogen interaction.</title>
        <authorList>
            <person name="Foth B.J."/>
            <person name="Tsai I.J."/>
            <person name="Reid A.J."/>
            <person name="Bancroft A.J."/>
            <person name="Nichol S."/>
            <person name="Tracey A."/>
            <person name="Holroyd N."/>
            <person name="Cotton J.A."/>
            <person name="Stanley E.J."/>
            <person name="Zarowiecki M."/>
            <person name="Liu J.Z."/>
            <person name="Huckvale T."/>
            <person name="Cooper P.J."/>
            <person name="Grencis R.K."/>
            <person name="Berriman M."/>
        </authorList>
    </citation>
    <scope>NUCLEOTIDE SEQUENCE [LARGE SCALE GENOMIC DNA]</scope>
</reference>
<dbReference type="GO" id="GO:0004519">
    <property type="term" value="F:endonuclease activity"/>
    <property type="evidence" value="ECO:0007669"/>
    <property type="project" value="UniProtKB-KW"/>
</dbReference>
<dbReference type="Pfam" id="PF13976">
    <property type="entry name" value="gag_pre-integrs"/>
    <property type="match status" value="1"/>
</dbReference>
<evidence type="ECO:0000256" key="18">
    <source>
        <dbReference type="SAM" id="MobiDB-lite"/>
    </source>
</evidence>
<keyword evidence="3" id="KW-0645">Protease</keyword>
<evidence type="ECO:0000256" key="9">
    <source>
        <dbReference type="ARBA" id="ARBA00022840"/>
    </source>
</evidence>
<dbReference type="SUPFAM" id="SSF57756">
    <property type="entry name" value="Retrovirus zinc finger-like domains"/>
    <property type="match status" value="1"/>
</dbReference>
<evidence type="ECO:0000256" key="5">
    <source>
        <dbReference type="ARBA" id="ARBA00022723"/>
    </source>
</evidence>
<dbReference type="GO" id="GO:0003964">
    <property type="term" value="F:RNA-directed DNA polymerase activity"/>
    <property type="evidence" value="ECO:0007669"/>
    <property type="project" value="UniProtKB-KW"/>
</dbReference>
<evidence type="ECO:0000256" key="3">
    <source>
        <dbReference type="ARBA" id="ARBA00022670"/>
    </source>
</evidence>
<dbReference type="InterPro" id="IPR057670">
    <property type="entry name" value="SH3_retrovirus"/>
</dbReference>
<evidence type="ECO:0000256" key="13">
    <source>
        <dbReference type="ARBA" id="ARBA00022932"/>
    </source>
</evidence>
<dbReference type="Pfam" id="PF00098">
    <property type="entry name" value="zf-CCHC"/>
    <property type="match status" value="1"/>
</dbReference>
<dbReference type="GO" id="GO:0003887">
    <property type="term" value="F:DNA-directed DNA polymerase activity"/>
    <property type="evidence" value="ECO:0007669"/>
    <property type="project" value="UniProtKB-KW"/>
</dbReference>
<evidence type="ECO:0000256" key="10">
    <source>
        <dbReference type="ARBA" id="ARBA00022842"/>
    </source>
</evidence>
<dbReference type="AlphaFoldDB" id="A0A077YZE4"/>
<keyword evidence="10" id="KW-0460">Magnesium</keyword>
<keyword evidence="17" id="KW-0863">Zinc-finger</keyword>
<dbReference type="GO" id="GO:0015074">
    <property type="term" value="P:DNA integration"/>
    <property type="evidence" value="ECO:0007669"/>
    <property type="project" value="UniProtKB-KW"/>
</dbReference>
<keyword evidence="12" id="KW-0695">RNA-directed DNA polymerase</keyword>
<dbReference type="InterPro" id="IPR001584">
    <property type="entry name" value="Integrase_cat-core"/>
</dbReference>
<dbReference type="Proteomes" id="UP000030665">
    <property type="component" value="Unassembled WGS sequence"/>
</dbReference>
<feature type="compositionally biased region" description="Basic and acidic residues" evidence="18">
    <location>
        <begin position="725"/>
        <end position="734"/>
    </location>
</feature>
<evidence type="ECO:0000256" key="17">
    <source>
        <dbReference type="PROSITE-ProRule" id="PRU00047"/>
    </source>
</evidence>
<evidence type="ECO:0000256" key="15">
    <source>
        <dbReference type="ARBA" id="ARBA00023172"/>
    </source>
</evidence>
<dbReference type="InterPro" id="IPR001878">
    <property type="entry name" value="Znf_CCHC"/>
</dbReference>
<evidence type="ECO:0000256" key="2">
    <source>
        <dbReference type="ARBA" id="ARBA00022612"/>
    </source>
</evidence>
<keyword evidence="14" id="KW-0917">Virion maturation</keyword>
<dbReference type="PROSITE" id="PS50994">
    <property type="entry name" value="INTEGRASE"/>
    <property type="match status" value="1"/>
</dbReference>
<evidence type="ECO:0000313" key="22">
    <source>
        <dbReference type="Proteomes" id="UP000030665"/>
    </source>
</evidence>
<evidence type="ECO:0000256" key="6">
    <source>
        <dbReference type="ARBA" id="ARBA00022741"/>
    </source>
</evidence>
<evidence type="ECO:0000256" key="8">
    <source>
        <dbReference type="ARBA" id="ARBA00022801"/>
    </source>
</evidence>
<dbReference type="STRING" id="36087.A0A077YZE4"/>
<dbReference type="GO" id="GO:0006508">
    <property type="term" value="P:proteolysis"/>
    <property type="evidence" value="ECO:0007669"/>
    <property type="project" value="UniProtKB-KW"/>
</dbReference>
<evidence type="ECO:0000256" key="12">
    <source>
        <dbReference type="ARBA" id="ARBA00022918"/>
    </source>
</evidence>
<comment type="function">
    <text evidence="1">The aspartyl protease (PR) mediates the proteolytic cleavages of the Gag and Gag-Pol polyproteins after assembly of the VLP.</text>
</comment>
<keyword evidence="11" id="KW-0229">DNA integration</keyword>
<dbReference type="Gene3D" id="4.10.60.10">
    <property type="entry name" value="Zinc finger, CCHC-type"/>
    <property type="match status" value="1"/>
</dbReference>
<keyword evidence="6" id="KW-0547">Nucleotide-binding</keyword>
<dbReference type="GO" id="GO:0008233">
    <property type="term" value="F:peptidase activity"/>
    <property type="evidence" value="ECO:0007669"/>
    <property type="project" value="UniProtKB-KW"/>
</dbReference>
<dbReference type="Pfam" id="PF00665">
    <property type="entry name" value="rve"/>
    <property type="match status" value="1"/>
</dbReference>
<keyword evidence="13" id="KW-0239">DNA-directed DNA polymerase</keyword>
<evidence type="ECO:0000256" key="16">
    <source>
        <dbReference type="ARBA" id="ARBA00023268"/>
    </source>
</evidence>
<keyword evidence="8" id="KW-0378">Hydrolase</keyword>
<protein>
    <submittedName>
        <fullName evidence="21">Retrovirus-related Pol polyprotein from transposo n TNT 1-94</fullName>
    </submittedName>
</protein>
<proteinExistence type="predicted"/>
<dbReference type="PANTHER" id="PTHR42648:SF11">
    <property type="entry name" value="TRANSPOSON TY4-P GAG-POL POLYPROTEIN"/>
    <property type="match status" value="1"/>
</dbReference>
<dbReference type="Pfam" id="PF07727">
    <property type="entry name" value="RVT_2"/>
    <property type="match status" value="1"/>
</dbReference>
<keyword evidence="2" id="KW-1188">Viral release from host cell</keyword>
<keyword evidence="5" id="KW-0479">Metal-binding</keyword>
<dbReference type="Gene3D" id="3.30.420.10">
    <property type="entry name" value="Ribonuclease H-like superfamily/Ribonuclease H"/>
    <property type="match status" value="1"/>
</dbReference>
<feature type="region of interest" description="Disordered" evidence="18">
    <location>
        <begin position="711"/>
        <end position="755"/>
    </location>
</feature>
<evidence type="ECO:0000259" key="19">
    <source>
        <dbReference type="PROSITE" id="PS50158"/>
    </source>
</evidence>
<evidence type="ECO:0000313" key="21">
    <source>
        <dbReference type="EMBL" id="CDW53151.1"/>
    </source>
</evidence>
<dbReference type="OrthoDB" id="5918259at2759"/>
<keyword evidence="13" id="KW-0808">Transferase</keyword>
<dbReference type="InterPro" id="IPR013103">
    <property type="entry name" value="RVT_2"/>
</dbReference>
<dbReference type="Pfam" id="PF22936">
    <property type="entry name" value="Pol_BBD"/>
    <property type="match status" value="1"/>
</dbReference>
<gene>
    <name evidence="21" type="ORF">TTRE_0000141401</name>
</gene>
<dbReference type="PANTHER" id="PTHR42648">
    <property type="entry name" value="TRANSPOSASE, PUTATIVE-RELATED"/>
    <property type="match status" value="1"/>
</dbReference>
<evidence type="ECO:0000256" key="1">
    <source>
        <dbReference type="ARBA" id="ARBA00002180"/>
    </source>
</evidence>
<dbReference type="GO" id="GO:0019899">
    <property type="term" value="F:enzyme binding"/>
    <property type="evidence" value="ECO:0007669"/>
    <property type="project" value="UniProtKB-ARBA"/>
</dbReference>
<keyword evidence="9" id="KW-0067">ATP-binding</keyword>
<evidence type="ECO:0000256" key="11">
    <source>
        <dbReference type="ARBA" id="ARBA00022908"/>
    </source>
</evidence>
<dbReference type="SUPFAM" id="SSF53098">
    <property type="entry name" value="Ribonuclease H-like"/>
    <property type="match status" value="1"/>
</dbReference>
<dbReference type="PROSITE" id="PS50158">
    <property type="entry name" value="ZF_CCHC"/>
    <property type="match status" value="1"/>
</dbReference>
<sequence length="945" mass="106343">MLKKKKLWKYVDGSTVRPEPTSANVAEVQRFDEQSEIAQATIVLAIEPLQEQHVRDCESARDVWLKLEAAFEPKSRPRMMQLTRALIENKCAQTEPMEDYVTRTKRLAAKLKEAGLEFKDDQLTTIMIANLLSSYDSVAAVIMNWDERKYVFDNVKEALLTEYCRRQQQVAQRGDATEALTTKTKVSCATVRKNIDRGAQRRGKIVCFSCRRTGHIARQCRNKSAWPVQKQAKDRGLNVQLEATNADAFILDSGATRHICNRKDWFSKFRATAPSSIYSADDSKEALVAEGVGTVEVTLYCGAHGMLNTHLQNVLYVPKCRRNLISVSSLEKTGHYVVIKNKLARIYDVETKALIAEACARDGLYVLRAKIRGKNGMALNVEKIDGDVWHKRFCHVSNKVLEKTARHSAVSGLVISGNVQPPACTDCIVGKCTQSKCVPSKRRQTNRVLELVHSDICGPMPVKSHGGALYFMTIVDDFSRKVIVMCLKAKSEAAERLMEFIRMAERQTGQKVKTIRTDNGLEYCGTIMSSFFKKSGIKHERSNVETPQMNGVAERVNRTLMDLVRSMLKSSGLPKQFWAEAVTAAAYVRNRVLHSSNNSVPETLWLGKSISVRHLRTYGCLAYAYTTRQGRKKLDERAEPGIMVGYGIRTVGYRIWLPGRDNGIGEVIETKHVKFVENRMGFNTLYKVEDVRHAAPSEWVIIDSDHEDDAAERELNVGTSVSDAPKSEESEGLRELQATSEDSEQVKQVRRQPMRRCVKRAKEKEHEVNFTALADPGSVSEALSSPDSANWKRAMDEEYESLLKRQTWVEVDLPEKASYIGSKWVFRRKLDSTGSVERYKARLVAQGFGQKAGIDYSETYAPVVMLCDSQAAIKFASNRIEKTRTRHIDIAYHVARDAVQSGTVSIAYVPSNRNVADALTKGLRPAAQKNALELFNMKSREIRGE</sequence>
<accession>A0A077YZE4</accession>
<dbReference type="GO" id="GO:0003676">
    <property type="term" value="F:nucleic acid binding"/>
    <property type="evidence" value="ECO:0007669"/>
    <property type="project" value="InterPro"/>
</dbReference>
<dbReference type="InterPro" id="IPR025724">
    <property type="entry name" value="GAG-pre-integrase_dom"/>
</dbReference>
<dbReference type="GO" id="GO:0006310">
    <property type="term" value="P:DNA recombination"/>
    <property type="evidence" value="ECO:0007669"/>
    <property type="project" value="UniProtKB-KW"/>
</dbReference>
<dbReference type="GO" id="GO:0008270">
    <property type="term" value="F:zinc ion binding"/>
    <property type="evidence" value="ECO:0007669"/>
    <property type="project" value="UniProtKB-KW"/>
</dbReference>
<dbReference type="CDD" id="cd09272">
    <property type="entry name" value="RNase_HI_RT_Ty1"/>
    <property type="match status" value="1"/>
</dbReference>
<name>A0A077YZE4_TRITR</name>
<keyword evidence="22" id="KW-1185">Reference proteome</keyword>
<evidence type="ECO:0000256" key="4">
    <source>
        <dbReference type="ARBA" id="ARBA00022722"/>
    </source>
</evidence>
<dbReference type="Pfam" id="PF14223">
    <property type="entry name" value="Retrotran_gag_2"/>
    <property type="match status" value="1"/>
</dbReference>
<keyword evidence="7" id="KW-0255">Endonuclease</keyword>
<dbReference type="GO" id="GO:0005524">
    <property type="term" value="F:ATP binding"/>
    <property type="evidence" value="ECO:0007669"/>
    <property type="project" value="UniProtKB-KW"/>
</dbReference>
<feature type="domain" description="Integrase catalytic" evidence="20">
    <location>
        <begin position="435"/>
        <end position="609"/>
    </location>
</feature>
<dbReference type="SMART" id="SM00343">
    <property type="entry name" value="ZnF_C2HC"/>
    <property type="match status" value="1"/>
</dbReference>
<keyword evidence="13" id="KW-0548">Nucleotidyltransferase</keyword>
<keyword evidence="15" id="KW-0233">DNA recombination</keyword>
<dbReference type="Pfam" id="PF25597">
    <property type="entry name" value="SH3_retrovirus"/>
    <property type="match status" value="1"/>
</dbReference>
<keyword evidence="17" id="KW-0862">Zinc</keyword>
<organism evidence="21 22">
    <name type="scientific">Trichuris trichiura</name>
    <name type="common">Whipworm</name>
    <name type="synonym">Trichocephalus trichiurus</name>
    <dbReference type="NCBI Taxonomy" id="36087"/>
    <lineage>
        <taxon>Eukaryota</taxon>
        <taxon>Metazoa</taxon>
        <taxon>Ecdysozoa</taxon>
        <taxon>Nematoda</taxon>
        <taxon>Enoplea</taxon>
        <taxon>Dorylaimia</taxon>
        <taxon>Trichinellida</taxon>
        <taxon>Trichuridae</taxon>
        <taxon>Trichuris</taxon>
    </lineage>
</organism>
<evidence type="ECO:0000259" key="20">
    <source>
        <dbReference type="PROSITE" id="PS50994"/>
    </source>
</evidence>
<dbReference type="EMBL" id="HG805843">
    <property type="protein sequence ID" value="CDW53151.1"/>
    <property type="molecule type" value="Genomic_DNA"/>
</dbReference>
<keyword evidence="16" id="KW-0511">Multifunctional enzyme</keyword>
<dbReference type="InterPro" id="IPR054722">
    <property type="entry name" value="PolX-like_BBD"/>
</dbReference>
<keyword evidence="4" id="KW-0540">Nuclease</keyword>
<dbReference type="InterPro" id="IPR036397">
    <property type="entry name" value="RNaseH_sf"/>
</dbReference>
<dbReference type="InterPro" id="IPR039537">
    <property type="entry name" value="Retrotran_Ty1/copia-like"/>
</dbReference>
<evidence type="ECO:0000256" key="14">
    <source>
        <dbReference type="ARBA" id="ARBA00023113"/>
    </source>
</evidence>
<dbReference type="InterPro" id="IPR012337">
    <property type="entry name" value="RNaseH-like_sf"/>
</dbReference>